<dbReference type="Proteomes" id="UP000070371">
    <property type="component" value="Plasmid unnamed"/>
</dbReference>
<evidence type="ECO:0000313" key="3">
    <source>
        <dbReference type="Proteomes" id="UP000070371"/>
    </source>
</evidence>
<geneLocation type="plasmid" evidence="2">
    <name>unnamed</name>
</geneLocation>
<feature type="domain" description="Guanylate cyclase" evidence="1">
    <location>
        <begin position="320"/>
        <end position="440"/>
    </location>
</feature>
<dbReference type="SUPFAM" id="SSF55073">
    <property type="entry name" value="Nucleotide cyclase"/>
    <property type="match status" value="2"/>
</dbReference>
<accession>A0A126V7X0</accession>
<dbReference type="PROSITE" id="PS50125">
    <property type="entry name" value="GUANYLATE_CYCLASE_2"/>
    <property type="match status" value="1"/>
</dbReference>
<dbReference type="GO" id="GO:0004016">
    <property type="term" value="F:adenylate cyclase activity"/>
    <property type="evidence" value="ECO:0007669"/>
    <property type="project" value="UniProtKB-ARBA"/>
</dbReference>
<proteinExistence type="predicted"/>
<gene>
    <name evidence="2" type="ORF">RC74_21440</name>
</gene>
<dbReference type="InterPro" id="IPR029787">
    <property type="entry name" value="Nucleotide_cyclase"/>
</dbReference>
<organism evidence="2 3">
    <name type="scientific">Falsihalocynthiibacter arcticus</name>
    <dbReference type="NCBI Taxonomy" id="1579316"/>
    <lineage>
        <taxon>Bacteria</taxon>
        <taxon>Pseudomonadati</taxon>
        <taxon>Pseudomonadota</taxon>
        <taxon>Alphaproteobacteria</taxon>
        <taxon>Rhodobacterales</taxon>
        <taxon>Roseobacteraceae</taxon>
        <taxon>Falsihalocynthiibacter</taxon>
    </lineage>
</organism>
<dbReference type="KEGG" id="hat:RC74_21440"/>
<sequence>MTWRYNAARDRIQNLIANAPKIEVQNFYEEYLPEFTKTRAVLMAAGQRETQPLYELPKGRAVVVDTVQVYVAITNYDEYRMEALRETEASHAKALRFLHLHYSACDRVIENSPAQRVDFHGGRMHAVILGNGQNGVTSETIAEAFAFVRDLRYVAEQANKQLAGGDFTARFRIGIDAGPCVAINNGTGLEQEPMFLGSPANHAAKLADGDEPGLFVSDRVRAKLGRPELGSLLESRLQLDTDTFDRYLSSRDAVEGVTLGLDQSPSNVEGLLTEWHSEIRSKKVPNPTDPNFQFHYKEPPLSEIEFDKLSPSNSIRMPLASIYADLSGFTNYVDGAIAQGKIGDAVKALHVIREEFQHVVSDDFGGRKIRFIGDCVHALTAHGSSTETDTKETLLQAAKCAGGIRSSFNLCRDLLEGAEPLGLAIGVEFGPTPISRIGIRGDRSVRVASSKATSVSESVQKSCEHNETRFGPTAMKSLPSYLRDVVGTDGGAGELDFDDVSTASSQPVASVVAAPYARAHAPNSQDDTRAHFDGL</sequence>
<keyword evidence="2" id="KW-0614">Plasmid</keyword>
<protein>
    <recommendedName>
        <fullName evidence="1">Guanylate cyclase domain-containing protein</fullName>
    </recommendedName>
</protein>
<dbReference type="Gene3D" id="3.30.70.1230">
    <property type="entry name" value="Nucleotide cyclase"/>
    <property type="match status" value="2"/>
</dbReference>
<dbReference type="RefSeq" id="WP_039003175.1">
    <property type="nucleotide sequence ID" value="NZ_CP014328.1"/>
</dbReference>
<dbReference type="GO" id="GO:0035556">
    <property type="term" value="P:intracellular signal transduction"/>
    <property type="evidence" value="ECO:0007669"/>
    <property type="project" value="InterPro"/>
</dbReference>
<reference evidence="2 3" key="1">
    <citation type="submission" date="2016-02" db="EMBL/GenBank/DDBJ databases">
        <title>Complete genome sequence of Halocynthiibacter arcticus PAMC 20958t from arctic marine sediment.</title>
        <authorList>
            <person name="Lee Y.M."/>
            <person name="Baek K."/>
            <person name="Lee H.K."/>
            <person name="Shin S.C."/>
        </authorList>
    </citation>
    <scope>NUCLEOTIDE SEQUENCE [LARGE SCALE GENOMIC DNA]</scope>
    <source>
        <strain evidence="2">PAMC 20958</strain>
        <plasmid evidence="3">Plasmid</plasmid>
    </source>
</reference>
<dbReference type="GO" id="GO:0009190">
    <property type="term" value="P:cyclic nucleotide biosynthetic process"/>
    <property type="evidence" value="ECO:0007669"/>
    <property type="project" value="InterPro"/>
</dbReference>
<dbReference type="AlphaFoldDB" id="A0A126V7X0"/>
<evidence type="ECO:0000313" key="2">
    <source>
        <dbReference type="EMBL" id="AML53819.1"/>
    </source>
</evidence>
<evidence type="ECO:0000259" key="1">
    <source>
        <dbReference type="PROSITE" id="PS50125"/>
    </source>
</evidence>
<dbReference type="OrthoDB" id="229671at2"/>
<keyword evidence="3" id="KW-1185">Reference proteome</keyword>
<dbReference type="EMBL" id="CP014328">
    <property type="protein sequence ID" value="AML53819.1"/>
    <property type="molecule type" value="Genomic_DNA"/>
</dbReference>
<dbReference type="InterPro" id="IPR001054">
    <property type="entry name" value="A/G_cyclase"/>
</dbReference>
<name>A0A126V7X0_9RHOB</name>